<keyword evidence="1" id="KW-0472">Membrane</keyword>
<dbReference type="Gene3D" id="1.20.140.150">
    <property type="match status" value="1"/>
</dbReference>
<comment type="caution">
    <text evidence="2">The sequence shown here is derived from an EMBL/GenBank/DDBJ whole genome shotgun (WGS) entry which is preliminary data.</text>
</comment>
<accession>A0AAN9AP14</accession>
<name>A0AAN9AP14_9CAEN</name>
<keyword evidence="1" id="KW-1133">Transmembrane helix</keyword>
<feature type="transmembrane region" description="Helical" evidence="1">
    <location>
        <begin position="166"/>
        <end position="189"/>
    </location>
</feature>
<dbReference type="EMBL" id="JBAMIC010000024">
    <property type="protein sequence ID" value="KAK7090189.1"/>
    <property type="molecule type" value="Genomic_DNA"/>
</dbReference>
<dbReference type="AlphaFoldDB" id="A0AAN9AP14"/>
<evidence type="ECO:0000313" key="3">
    <source>
        <dbReference type="Proteomes" id="UP001374579"/>
    </source>
</evidence>
<feature type="transmembrane region" description="Helical" evidence="1">
    <location>
        <begin position="135"/>
        <end position="154"/>
    </location>
</feature>
<keyword evidence="3" id="KW-1185">Reference proteome</keyword>
<sequence length="270" mass="30097">MMSSRKEKIISAGCALIILVVAMVLILAGSFIPLWATVKNTTVDGNRNVSYSLWTRQECFGIICTTNHVKVQWSHQECWPNAEGKEVCETKRGYKIRVDTTCRVANYCNHTWIGDGDFKNATSLLLVAKAFETPAIFAALLSIVLYGVKIGLLVKHPNSKRLHLKAAYLTFGAIAGFAAVVGMTIFSLMLDKENYNLEWAPYLNCAGGVIYIFFGVGGYLSWRNSASRDEFDDDCSEFEREISDVKTNNRQPFLDRQTSKTSAKALEAHV</sequence>
<organism evidence="2 3">
    <name type="scientific">Littorina saxatilis</name>
    <dbReference type="NCBI Taxonomy" id="31220"/>
    <lineage>
        <taxon>Eukaryota</taxon>
        <taxon>Metazoa</taxon>
        <taxon>Spiralia</taxon>
        <taxon>Lophotrochozoa</taxon>
        <taxon>Mollusca</taxon>
        <taxon>Gastropoda</taxon>
        <taxon>Caenogastropoda</taxon>
        <taxon>Littorinimorpha</taxon>
        <taxon>Littorinoidea</taxon>
        <taxon>Littorinidae</taxon>
        <taxon>Littorina</taxon>
    </lineage>
</organism>
<keyword evidence="1" id="KW-0812">Transmembrane</keyword>
<dbReference type="Proteomes" id="UP001374579">
    <property type="component" value="Unassembled WGS sequence"/>
</dbReference>
<evidence type="ECO:0000256" key="1">
    <source>
        <dbReference type="SAM" id="Phobius"/>
    </source>
</evidence>
<proteinExistence type="predicted"/>
<evidence type="ECO:0008006" key="4">
    <source>
        <dbReference type="Google" id="ProtNLM"/>
    </source>
</evidence>
<gene>
    <name evidence="2" type="ORF">V1264_010022</name>
</gene>
<protein>
    <recommendedName>
        <fullName evidence="4">Claudin</fullName>
    </recommendedName>
</protein>
<evidence type="ECO:0000313" key="2">
    <source>
        <dbReference type="EMBL" id="KAK7090189.1"/>
    </source>
</evidence>
<reference evidence="2 3" key="1">
    <citation type="submission" date="2024-02" db="EMBL/GenBank/DDBJ databases">
        <title>Chromosome-scale genome assembly of the rough periwinkle Littorina saxatilis.</title>
        <authorList>
            <person name="De Jode A."/>
            <person name="Faria R."/>
            <person name="Formenti G."/>
            <person name="Sims Y."/>
            <person name="Smith T.P."/>
            <person name="Tracey A."/>
            <person name="Wood J.M.D."/>
            <person name="Zagrodzka Z.B."/>
            <person name="Johannesson K."/>
            <person name="Butlin R.K."/>
            <person name="Leder E.H."/>
        </authorList>
    </citation>
    <scope>NUCLEOTIDE SEQUENCE [LARGE SCALE GENOMIC DNA]</scope>
    <source>
        <strain evidence="2">Snail1</strain>
        <tissue evidence="2">Muscle</tissue>
    </source>
</reference>
<feature type="transmembrane region" description="Helical" evidence="1">
    <location>
        <begin position="201"/>
        <end position="222"/>
    </location>
</feature>
<feature type="transmembrane region" description="Helical" evidence="1">
    <location>
        <begin position="12"/>
        <end position="36"/>
    </location>
</feature>